<proteinExistence type="predicted"/>
<evidence type="ECO:0000256" key="2">
    <source>
        <dbReference type="SAM" id="MobiDB-lite"/>
    </source>
</evidence>
<dbReference type="HOGENOM" id="CLU_1357333_0_0_1"/>
<reference evidence="4" key="1">
    <citation type="journal article" date="2002" name="Science">
        <title>The draft genome of Ciona intestinalis: insights into chordate and vertebrate origins.</title>
        <authorList>
            <person name="Dehal P."/>
            <person name="Satou Y."/>
            <person name="Campbell R.K."/>
            <person name="Chapman J."/>
            <person name="Degnan B."/>
            <person name="De Tomaso A."/>
            <person name="Davidson B."/>
            <person name="Di Gregorio A."/>
            <person name="Gelpke M."/>
            <person name="Goodstein D.M."/>
            <person name="Harafuji N."/>
            <person name="Hastings K.E."/>
            <person name="Ho I."/>
            <person name="Hotta K."/>
            <person name="Huang W."/>
            <person name="Kawashima T."/>
            <person name="Lemaire P."/>
            <person name="Martinez D."/>
            <person name="Meinertzhagen I.A."/>
            <person name="Necula S."/>
            <person name="Nonaka M."/>
            <person name="Putnam N."/>
            <person name="Rash S."/>
            <person name="Saiga H."/>
            <person name="Satake M."/>
            <person name="Terry A."/>
            <person name="Yamada L."/>
            <person name="Wang H.G."/>
            <person name="Awazu S."/>
            <person name="Azumi K."/>
            <person name="Boore J."/>
            <person name="Branno M."/>
            <person name="Chin-Bow S."/>
            <person name="DeSantis R."/>
            <person name="Doyle S."/>
            <person name="Francino P."/>
            <person name="Keys D.N."/>
            <person name="Haga S."/>
            <person name="Hayashi H."/>
            <person name="Hino K."/>
            <person name="Imai K.S."/>
            <person name="Inaba K."/>
            <person name="Kano S."/>
            <person name="Kobayashi K."/>
            <person name="Kobayashi M."/>
            <person name="Lee B.I."/>
            <person name="Makabe K.W."/>
            <person name="Manohar C."/>
            <person name="Matassi G."/>
            <person name="Medina M."/>
            <person name="Mochizuki Y."/>
            <person name="Mount S."/>
            <person name="Morishita T."/>
            <person name="Miura S."/>
            <person name="Nakayama A."/>
            <person name="Nishizaka S."/>
            <person name="Nomoto H."/>
            <person name="Ohta F."/>
            <person name="Oishi K."/>
            <person name="Rigoutsos I."/>
            <person name="Sano M."/>
            <person name="Sasaki A."/>
            <person name="Sasakura Y."/>
            <person name="Shoguchi E."/>
            <person name="Shin-i T."/>
            <person name="Spagnuolo A."/>
            <person name="Stainier D."/>
            <person name="Suzuki M.M."/>
            <person name="Tassy O."/>
            <person name="Takatori N."/>
            <person name="Tokuoka M."/>
            <person name="Yagi K."/>
            <person name="Yoshizaki F."/>
            <person name="Wada S."/>
            <person name="Zhang C."/>
            <person name="Hyatt P.D."/>
            <person name="Larimer F."/>
            <person name="Detter C."/>
            <person name="Doggett N."/>
            <person name="Glavina T."/>
            <person name="Hawkins T."/>
            <person name="Richardson P."/>
            <person name="Lucas S."/>
            <person name="Kohara Y."/>
            <person name="Levine M."/>
            <person name="Satoh N."/>
            <person name="Rokhsar D.S."/>
        </authorList>
    </citation>
    <scope>NUCLEOTIDE SEQUENCE [LARGE SCALE GENOMIC DNA]</scope>
</reference>
<dbReference type="EMBL" id="EAAA01002880">
    <property type="status" value="NOT_ANNOTATED_CDS"/>
    <property type="molecule type" value="Genomic_DNA"/>
</dbReference>
<feature type="compositionally biased region" description="Basic residues" evidence="2">
    <location>
        <begin position="133"/>
        <end position="144"/>
    </location>
</feature>
<protein>
    <submittedName>
        <fullName evidence="3">Uncharacterized protein</fullName>
    </submittedName>
</protein>
<feature type="coiled-coil region" evidence="1">
    <location>
        <begin position="56"/>
        <end position="118"/>
    </location>
</feature>
<dbReference type="InParanoid" id="H2XND4"/>
<evidence type="ECO:0000313" key="4">
    <source>
        <dbReference type="Proteomes" id="UP000008144"/>
    </source>
</evidence>
<keyword evidence="1" id="KW-0175">Coiled coil</keyword>
<reference evidence="3" key="2">
    <citation type="journal article" date="2008" name="Genome Biol.">
        <title>Improved genome assembly and evidence-based global gene model set for the chordate Ciona intestinalis: new insight into intron and operon populations.</title>
        <authorList>
            <person name="Satou Y."/>
            <person name="Mineta K."/>
            <person name="Ogasawara M."/>
            <person name="Sasakura Y."/>
            <person name="Shoguchi E."/>
            <person name="Ueno K."/>
            <person name="Yamada L."/>
            <person name="Matsumoto J."/>
            <person name="Wasserscheid J."/>
            <person name="Dewar K."/>
            <person name="Wiley G.B."/>
            <person name="Macmil S.L."/>
            <person name="Roe B.A."/>
            <person name="Zeller R.W."/>
            <person name="Hastings K.E."/>
            <person name="Lemaire P."/>
            <person name="Lindquist E."/>
            <person name="Endo T."/>
            <person name="Hotta K."/>
            <person name="Inaba K."/>
        </authorList>
    </citation>
    <scope>NUCLEOTIDE SEQUENCE [LARGE SCALE GENOMIC DNA]</scope>
    <source>
        <strain evidence="3">wild type</strain>
    </source>
</reference>
<keyword evidence="4" id="KW-1185">Reference proteome</keyword>
<organism evidence="3 4">
    <name type="scientific">Ciona intestinalis</name>
    <name type="common">Transparent sea squirt</name>
    <name type="synonym">Ascidia intestinalis</name>
    <dbReference type="NCBI Taxonomy" id="7719"/>
    <lineage>
        <taxon>Eukaryota</taxon>
        <taxon>Metazoa</taxon>
        <taxon>Chordata</taxon>
        <taxon>Tunicata</taxon>
        <taxon>Ascidiacea</taxon>
        <taxon>Phlebobranchia</taxon>
        <taxon>Cionidae</taxon>
        <taxon>Ciona</taxon>
    </lineage>
</organism>
<feature type="region of interest" description="Disordered" evidence="2">
    <location>
        <begin position="131"/>
        <end position="157"/>
    </location>
</feature>
<dbReference type="AlphaFoldDB" id="H2XND4"/>
<accession>H2XND4</accession>
<dbReference type="Proteomes" id="UP000008144">
    <property type="component" value="Chromosome 9"/>
</dbReference>
<sequence>MPCCWFFWPCRKKQGSDLESAGRFELSSGTTNGGFTPTEENETVFASKNGSGQKSIQKLEQELKVQKETKQQVLLELENVRMKLETAKEERERMQKVIQKLRKELQSANNQLEKKSNYLQSIQKITDVEGKETHKRRQAVRGHHATVPPKLQKTEKSQPLKDLLKRAIQQNDVLCNLNEDQIDAMIEHMQRALPSSNVFITE</sequence>
<evidence type="ECO:0000313" key="3">
    <source>
        <dbReference type="Ensembl" id="ENSCINP00000031167.1"/>
    </source>
</evidence>
<name>H2XND4_CIOIN</name>
<dbReference type="Ensembl" id="ENSCINT00000032197.1">
    <property type="protein sequence ID" value="ENSCINP00000031167.1"/>
    <property type="gene ID" value="ENSCING00000021773.1"/>
</dbReference>
<reference evidence="3" key="3">
    <citation type="submission" date="2025-08" db="UniProtKB">
        <authorList>
            <consortium name="Ensembl"/>
        </authorList>
    </citation>
    <scope>IDENTIFICATION</scope>
</reference>
<evidence type="ECO:0000256" key="1">
    <source>
        <dbReference type="SAM" id="Coils"/>
    </source>
</evidence>
<reference evidence="3" key="4">
    <citation type="submission" date="2025-09" db="UniProtKB">
        <authorList>
            <consortium name="Ensembl"/>
        </authorList>
    </citation>
    <scope>IDENTIFICATION</scope>
</reference>